<dbReference type="GO" id="GO:0045022">
    <property type="term" value="P:early endosome to late endosome transport"/>
    <property type="evidence" value="ECO:0007669"/>
    <property type="project" value="InterPro"/>
</dbReference>
<protein>
    <submittedName>
        <fullName evidence="7">ZK563.5 (projected from Caenorhabditis elegans ortholog ZK563.5)</fullName>
    </submittedName>
</protein>
<feature type="domain" description="ARMC9 CTLH-like" evidence="5">
    <location>
        <begin position="52"/>
        <end position="168"/>
    </location>
</feature>
<evidence type="ECO:0000259" key="5">
    <source>
        <dbReference type="Pfam" id="PF23138"/>
    </source>
</evidence>
<proteinExistence type="inferred from homology"/>
<dbReference type="PANTHER" id="PTHR13083:SF3">
    <property type="entry name" value="WD REPEAT-CONTAINING PROTEIN 91"/>
    <property type="match status" value="1"/>
</dbReference>
<dbReference type="GO" id="GO:0051898">
    <property type="term" value="P:negative regulation of phosphatidylinositol 3-kinase/protein kinase B signal transduction"/>
    <property type="evidence" value="ECO:0007669"/>
    <property type="project" value="InterPro"/>
</dbReference>
<reference evidence="7" key="2">
    <citation type="submission" date="2015-08" db="UniProtKB">
        <authorList>
            <consortium name="WormBaseParasite"/>
        </authorList>
    </citation>
    <scope>IDENTIFICATION</scope>
</reference>
<dbReference type="PANTHER" id="PTHR13083">
    <property type="entry name" value="WD REPEAT-CONTAINING PROTEIN 91"/>
    <property type="match status" value="1"/>
</dbReference>
<dbReference type="GO" id="GO:0031901">
    <property type="term" value="C:early endosome membrane"/>
    <property type="evidence" value="ECO:0007669"/>
    <property type="project" value="TreeGrafter"/>
</dbReference>
<dbReference type="InterPro" id="IPR006594">
    <property type="entry name" value="LisH"/>
</dbReference>
<dbReference type="Pfam" id="PF23138">
    <property type="entry name" value="CTLH_Armc9"/>
    <property type="match status" value="1"/>
</dbReference>
<sequence>MSDPYNVVDSLIKDYLHFRGFTASLKTFETDSNTAKDKKYKVDAVVEDIVSCIEKYDIVSLRGIWEYLNIRIFTSLSSEQVTIARQLENDIYRLYLVNTIQNRKQSKAVEFFEKNMDFLRNNSQWNEWFSLPYIGNPTESETFKKFFTKQWHEILLVSLHNFLSISFSKIKAPALLECVNEMIKNDSPDDYLPSSGDRIEFPRSRVPSFHSFDELMDDFAIIAQASNVDRNKPNKGVLISMLKNIAGIITIKQTFF</sequence>
<keyword evidence="6" id="KW-1185">Reference proteome</keyword>
<dbReference type="PROSITE" id="PS50896">
    <property type="entry name" value="LISH"/>
    <property type="match status" value="1"/>
</dbReference>
<dbReference type="WBParaSite" id="SVE_1936600.1">
    <property type="protein sequence ID" value="SVE_1936600.1"/>
    <property type="gene ID" value="SVE_1936600"/>
</dbReference>
<evidence type="ECO:0000313" key="6">
    <source>
        <dbReference type="Proteomes" id="UP000035680"/>
    </source>
</evidence>
<accession>A0A0K0G3Q9</accession>
<evidence type="ECO:0000256" key="2">
    <source>
        <dbReference type="ARBA" id="ARBA00004603"/>
    </source>
</evidence>
<name>A0A0K0G3Q9_STRVS</name>
<dbReference type="InterPro" id="IPR056327">
    <property type="entry name" value="ARMC9_CTLH-like_dom"/>
</dbReference>
<organism evidence="6 7">
    <name type="scientific">Strongyloides venezuelensis</name>
    <name type="common">Threadworm</name>
    <dbReference type="NCBI Taxonomy" id="75913"/>
    <lineage>
        <taxon>Eukaryota</taxon>
        <taxon>Metazoa</taxon>
        <taxon>Ecdysozoa</taxon>
        <taxon>Nematoda</taxon>
        <taxon>Chromadorea</taxon>
        <taxon>Rhabditida</taxon>
        <taxon>Tylenchina</taxon>
        <taxon>Panagrolaimomorpha</taxon>
        <taxon>Strongyloidoidea</taxon>
        <taxon>Strongyloididae</taxon>
        <taxon>Strongyloides</taxon>
    </lineage>
</organism>
<evidence type="ECO:0000313" key="7">
    <source>
        <dbReference type="WBParaSite" id="SVE_1936600.1"/>
    </source>
</evidence>
<dbReference type="STRING" id="75913.A0A0K0G3Q9"/>
<evidence type="ECO:0000256" key="3">
    <source>
        <dbReference type="ARBA" id="ARBA00006128"/>
    </source>
</evidence>
<keyword evidence="4" id="KW-0967">Endosome</keyword>
<dbReference type="Proteomes" id="UP000035680">
    <property type="component" value="Unassembled WGS sequence"/>
</dbReference>
<evidence type="ECO:0000256" key="4">
    <source>
        <dbReference type="ARBA" id="ARBA00022753"/>
    </source>
</evidence>
<comment type="subcellular location">
    <subcellularLocation>
        <location evidence="1">Early endosome</location>
    </subcellularLocation>
    <subcellularLocation>
        <location evidence="2">Late endosome</location>
    </subcellularLocation>
</comment>
<dbReference type="AlphaFoldDB" id="A0A0K0G3Q9"/>
<dbReference type="InterPro" id="IPR039724">
    <property type="entry name" value="WDR91"/>
</dbReference>
<dbReference type="GO" id="GO:0031902">
    <property type="term" value="C:late endosome membrane"/>
    <property type="evidence" value="ECO:0007669"/>
    <property type="project" value="TreeGrafter"/>
</dbReference>
<reference evidence="6" key="1">
    <citation type="submission" date="2014-07" db="EMBL/GenBank/DDBJ databases">
        <authorList>
            <person name="Martin A.A"/>
            <person name="De Silva N."/>
        </authorList>
    </citation>
    <scope>NUCLEOTIDE SEQUENCE</scope>
</reference>
<comment type="similarity">
    <text evidence="3">Belongs to the WD repeat WDR91 family.</text>
</comment>
<evidence type="ECO:0000256" key="1">
    <source>
        <dbReference type="ARBA" id="ARBA00004412"/>
    </source>
</evidence>
<dbReference type="GO" id="GO:0141039">
    <property type="term" value="F:phosphatidylinositol 3-kinase inhibitor activity"/>
    <property type="evidence" value="ECO:0007669"/>
    <property type="project" value="InterPro"/>
</dbReference>